<dbReference type="WBParaSite" id="SSLN_0001850301-mRNA-1">
    <property type="protein sequence ID" value="SSLN_0001850301-mRNA-1"/>
    <property type="gene ID" value="SSLN_0001850301"/>
</dbReference>
<feature type="compositionally biased region" description="Polar residues" evidence="1">
    <location>
        <begin position="69"/>
        <end position="80"/>
    </location>
</feature>
<sequence length="80" mass="8864">MVPNALRSQKVPASGAKFSLHIYARQSFVAEKINRLPPISSLETHYVEDSGEYTSENANCEVEGPPSRRVSSLNKCQLQT</sequence>
<proteinExistence type="predicted"/>
<reference evidence="2 3" key="2">
    <citation type="submission" date="2018-11" db="EMBL/GenBank/DDBJ databases">
        <authorList>
            <consortium name="Pathogen Informatics"/>
        </authorList>
    </citation>
    <scope>NUCLEOTIDE SEQUENCE [LARGE SCALE GENOMIC DNA]</scope>
    <source>
        <strain evidence="2 3">NST_G2</strain>
    </source>
</reference>
<organism evidence="4">
    <name type="scientific">Schistocephalus solidus</name>
    <name type="common">Tapeworm</name>
    <dbReference type="NCBI Taxonomy" id="70667"/>
    <lineage>
        <taxon>Eukaryota</taxon>
        <taxon>Metazoa</taxon>
        <taxon>Spiralia</taxon>
        <taxon>Lophotrochozoa</taxon>
        <taxon>Platyhelminthes</taxon>
        <taxon>Cestoda</taxon>
        <taxon>Eucestoda</taxon>
        <taxon>Diphyllobothriidea</taxon>
        <taxon>Diphyllobothriidae</taxon>
        <taxon>Schistocephalus</taxon>
    </lineage>
</organism>
<evidence type="ECO:0000313" key="2">
    <source>
        <dbReference type="EMBL" id="VDM04214.1"/>
    </source>
</evidence>
<dbReference type="EMBL" id="UYSU01043176">
    <property type="protein sequence ID" value="VDM04214.1"/>
    <property type="molecule type" value="Genomic_DNA"/>
</dbReference>
<gene>
    <name evidence="2" type="ORF">SSLN_LOCUS17828</name>
</gene>
<evidence type="ECO:0000313" key="4">
    <source>
        <dbReference type="WBParaSite" id="SSLN_0001850301-mRNA-1"/>
    </source>
</evidence>
<keyword evidence="3" id="KW-1185">Reference proteome</keyword>
<dbReference type="Proteomes" id="UP000275846">
    <property type="component" value="Unassembled WGS sequence"/>
</dbReference>
<name>A0A183TMY0_SCHSO</name>
<reference evidence="4" key="1">
    <citation type="submission" date="2016-06" db="UniProtKB">
        <authorList>
            <consortium name="WormBaseParasite"/>
        </authorList>
    </citation>
    <scope>IDENTIFICATION</scope>
</reference>
<evidence type="ECO:0000256" key="1">
    <source>
        <dbReference type="SAM" id="MobiDB-lite"/>
    </source>
</evidence>
<feature type="region of interest" description="Disordered" evidence="1">
    <location>
        <begin position="56"/>
        <end position="80"/>
    </location>
</feature>
<dbReference type="AlphaFoldDB" id="A0A183TMY0"/>
<accession>A0A183TMY0</accession>
<protein>
    <submittedName>
        <fullName evidence="2 4">Uncharacterized protein</fullName>
    </submittedName>
</protein>
<evidence type="ECO:0000313" key="3">
    <source>
        <dbReference type="Proteomes" id="UP000275846"/>
    </source>
</evidence>